<reference evidence="7 8" key="1">
    <citation type="submission" date="2015-09" db="EMBL/GenBank/DDBJ databases">
        <title>Draft genome sequence of Acidiplasma aeolicum DSM 18409.</title>
        <authorList>
            <person name="Hemp J."/>
        </authorList>
    </citation>
    <scope>NUCLEOTIDE SEQUENCE [LARGE SCALE GENOMIC DNA]</scope>
    <source>
        <strain evidence="7 8">V</strain>
    </source>
</reference>
<dbReference type="RefSeq" id="WP_054964537.1">
    <property type="nucleotide sequence ID" value="NZ_LJCQ01000426.1"/>
</dbReference>
<keyword evidence="2 5" id="KW-0812">Transmembrane</keyword>
<evidence type="ECO:0000259" key="6">
    <source>
        <dbReference type="Pfam" id="PF00324"/>
    </source>
</evidence>
<dbReference type="PATRIC" id="fig|507754.4.peg.1049"/>
<feature type="domain" description="Amino acid permease/ SLC12A" evidence="6">
    <location>
        <begin position="26"/>
        <end position="477"/>
    </location>
</feature>
<dbReference type="InterPro" id="IPR004841">
    <property type="entry name" value="AA-permease/SLC12A_dom"/>
</dbReference>
<evidence type="ECO:0000256" key="3">
    <source>
        <dbReference type="ARBA" id="ARBA00022989"/>
    </source>
</evidence>
<feature type="transmembrane region" description="Helical" evidence="5">
    <location>
        <begin position="369"/>
        <end position="387"/>
    </location>
</feature>
<dbReference type="PANTHER" id="PTHR42770">
    <property type="entry name" value="AMINO ACID TRANSPORTER-RELATED"/>
    <property type="match status" value="1"/>
</dbReference>
<keyword evidence="4 5" id="KW-0472">Membrane</keyword>
<evidence type="ECO:0000313" key="8">
    <source>
        <dbReference type="Proteomes" id="UP000050515"/>
    </source>
</evidence>
<gene>
    <name evidence="7" type="ORF">SE19_08800</name>
</gene>
<proteinExistence type="predicted"/>
<comment type="caution">
    <text evidence="7">The sequence shown here is derived from an EMBL/GenBank/DDBJ whole genome shotgun (WGS) entry which is preliminary data.</text>
</comment>
<feature type="transmembrane region" description="Helical" evidence="5">
    <location>
        <begin position="163"/>
        <end position="183"/>
    </location>
</feature>
<feature type="transmembrane region" description="Helical" evidence="5">
    <location>
        <begin position="38"/>
        <end position="67"/>
    </location>
</feature>
<evidence type="ECO:0000256" key="2">
    <source>
        <dbReference type="ARBA" id="ARBA00022692"/>
    </source>
</evidence>
<dbReference type="EMBL" id="LJCQ01000426">
    <property type="protein sequence ID" value="KPV44200.1"/>
    <property type="molecule type" value="Genomic_DNA"/>
</dbReference>
<dbReference type="GO" id="GO:0016020">
    <property type="term" value="C:membrane"/>
    <property type="evidence" value="ECO:0007669"/>
    <property type="project" value="UniProtKB-SubCell"/>
</dbReference>
<keyword evidence="3 5" id="KW-1133">Transmembrane helix</keyword>
<feature type="transmembrane region" description="Helical" evidence="5">
    <location>
        <begin position="110"/>
        <end position="131"/>
    </location>
</feature>
<protein>
    <recommendedName>
        <fullName evidence="6">Amino acid permease/ SLC12A domain-containing protein</fullName>
    </recommendedName>
</protein>
<organism evidence="7 8">
    <name type="scientific">Acidiplasma aeolicum</name>
    <dbReference type="NCBI Taxonomy" id="507754"/>
    <lineage>
        <taxon>Archaea</taxon>
        <taxon>Methanobacteriati</taxon>
        <taxon>Thermoplasmatota</taxon>
        <taxon>Thermoplasmata</taxon>
        <taxon>Thermoplasmatales</taxon>
        <taxon>Ferroplasmaceae</taxon>
        <taxon>Acidiplasma</taxon>
    </lineage>
</organism>
<dbReference type="PIRSF" id="PIRSF006060">
    <property type="entry name" value="AA_transporter"/>
    <property type="match status" value="1"/>
</dbReference>
<dbReference type="Gene3D" id="1.20.1740.10">
    <property type="entry name" value="Amino acid/polyamine transporter I"/>
    <property type="match status" value="1"/>
</dbReference>
<dbReference type="GO" id="GO:0055085">
    <property type="term" value="P:transmembrane transport"/>
    <property type="evidence" value="ECO:0007669"/>
    <property type="project" value="InterPro"/>
</dbReference>
<evidence type="ECO:0000313" key="7">
    <source>
        <dbReference type="EMBL" id="KPV44200.1"/>
    </source>
</evidence>
<dbReference type="Proteomes" id="UP000050515">
    <property type="component" value="Unassembled WGS sequence"/>
</dbReference>
<feature type="transmembrane region" description="Helical" evidence="5">
    <location>
        <begin position="447"/>
        <end position="469"/>
    </location>
</feature>
<dbReference type="Pfam" id="PF00324">
    <property type="entry name" value="AA_permease"/>
    <property type="match status" value="1"/>
</dbReference>
<feature type="transmembrane region" description="Helical" evidence="5">
    <location>
        <begin position="285"/>
        <end position="305"/>
    </location>
</feature>
<feature type="transmembrane region" description="Helical" evidence="5">
    <location>
        <begin position="195"/>
        <end position="220"/>
    </location>
</feature>
<sequence length="493" mass="53787">MVDEIKHSSGTNKLKSNAVGSIQGIFQSLSYVGPAADVAILLLGTVAFALVATPLAIIVAWLSYGLFMIMPYEFSKYKANAGSYYAYAAGSTRGGGFGPMALFTWMGENFTGQAFGILGLSAFIFAISTYISNIPYLWILFAVIITLYMFILPYLGIKVSTNYMAITGMLEVLLLVIGSFIIIARLGSANTLKPFYLPTGSAIGSFFFGVIFSIVDFTGLGTVTTISEEMKNSKRNVRKSILIAWLLAGLALIPASYALVVGWGLPSISAFASAPDPGLIVFYRYLGPVGFILLIIFTTNSYFSYAVSKTNAVSRIWYSAARDRVIFPEYIGEVHKKYRTPGHAMLVWLAISFVLDVITGIYFGPVNAALILLTMTGVCIVTVHIIGNTSLTFFSHTVLKKTGESSILYHYVMPTIASFVGLVIIYYTVLTNIQTYISDPNTLNLAYFIIVILAVLWIVVGAVAVTLYYKFKKPEVLQNAGNYDAEMEISENS</sequence>
<name>A0A0P9GSX6_9ARCH</name>
<evidence type="ECO:0000256" key="5">
    <source>
        <dbReference type="SAM" id="Phobius"/>
    </source>
</evidence>
<feature type="transmembrane region" description="Helical" evidence="5">
    <location>
        <begin position="408"/>
        <end position="427"/>
    </location>
</feature>
<dbReference type="InterPro" id="IPR050367">
    <property type="entry name" value="APC_superfamily"/>
</dbReference>
<feature type="transmembrane region" description="Helical" evidence="5">
    <location>
        <begin position="241"/>
        <end position="265"/>
    </location>
</feature>
<comment type="subcellular location">
    <subcellularLocation>
        <location evidence="1">Membrane</location>
        <topology evidence="1">Multi-pass membrane protein</topology>
    </subcellularLocation>
</comment>
<dbReference type="PANTHER" id="PTHR42770:SF11">
    <property type="entry name" value="INNER MEMBRANE TRANSPORT PROTEIN YBAT"/>
    <property type="match status" value="1"/>
</dbReference>
<evidence type="ECO:0000256" key="1">
    <source>
        <dbReference type="ARBA" id="ARBA00004141"/>
    </source>
</evidence>
<feature type="transmembrane region" description="Helical" evidence="5">
    <location>
        <begin position="137"/>
        <end position="156"/>
    </location>
</feature>
<accession>A0A0P9GSX6</accession>
<dbReference type="AlphaFoldDB" id="A0A0P9GSX6"/>
<evidence type="ECO:0000256" key="4">
    <source>
        <dbReference type="ARBA" id="ARBA00023136"/>
    </source>
</evidence>
<feature type="transmembrane region" description="Helical" evidence="5">
    <location>
        <begin position="345"/>
        <end position="363"/>
    </location>
</feature>